<dbReference type="PANTHER" id="PTHR35446">
    <property type="entry name" value="SI:CH211-175M2.5"/>
    <property type="match status" value="1"/>
</dbReference>
<feature type="domain" description="Carboxymuconolactone decarboxylase-like" evidence="1">
    <location>
        <begin position="41"/>
        <end position="120"/>
    </location>
</feature>
<organism evidence="2 3">
    <name type="scientific">Magnetospirillum sulfuroxidans</name>
    <dbReference type="NCBI Taxonomy" id="611300"/>
    <lineage>
        <taxon>Bacteria</taxon>
        <taxon>Pseudomonadati</taxon>
        <taxon>Pseudomonadota</taxon>
        <taxon>Alphaproteobacteria</taxon>
        <taxon>Rhodospirillales</taxon>
        <taxon>Rhodospirillaceae</taxon>
        <taxon>Magnetospirillum</taxon>
    </lineage>
</organism>
<comment type="caution">
    <text evidence="2">The sequence shown here is derived from an EMBL/GenBank/DDBJ whole genome shotgun (WGS) entry which is preliminary data.</text>
</comment>
<sequence>MANIPLIDPAQANASAKPLLDGVKRSFGAVPNIFKAMANSPATLDGYLAFAGALGKGGLDRKLREHIALAVAGINACTYCASAHAAVGKSLGIGEAEARDNLLGKSAEPKVAAALTLARALVTKRGRLSEADFQAVRNAGYGDDAIVEIIGHVALNIFTNYFNLAAGTEVDFPRFELT</sequence>
<dbReference type="PANTHER" id="PTHR35446:SF3">
    <property type="entry name" value="CMD DOMAIN-CONTAINING PROTEIN"/>
    <property type="match status" value="1"/>
</dbReference>
<accession>A0ABS5IBS1</accession>
<dbReference type="Pfam" id="PF02627">
    <property type="entry name" value="CMD"/>
    <property type="match status" value="1"/>
</dbReference>
<dbReference type="InterPro" id="IPR003779">
    <property type="entry name" value="CMD-like"/>
</dbReference>
<reference evidence="2 3" key="1">
    <citation type="submission" date="2021-04" db="EMBL/GenBank/DDBJ databases">
        <title>Magnetospirillum sulfuroxidans sp. nov., a facultative chemolithoautotrophic sulfur-oxidizing alphaproteobacterium isolated from freshwater sediment and proposals for Paramagetospirillum gen. nov., and Magnetospirillaceae fam. nov.</title>
        <authorList>
            <person name="Koziaeva V."/>
            <person name="Geelhoed J.S."/>
            <person name="Sorokin D.Y."/>
            <person name="Grouzdev D.S."/>
        </authorList>
    </citation>
    <scope>NUCLEOTIDE SEQUENCE [LARGE SCALE GENOMIC DNA]</scope>
    <source>
        <strain evidence="2 3">J10</strain>
    </source>
</reference>
<keyword evidence="3" id="KW-1185">Reference proteome</keyword>
<dbReference type="RefSeq" id="WP_211546726.1">
    <property type="nucleotide sequence ID" value="NZ_JAGTUF010000003.1"/>
</dbReference>
<name>A0ABS5IBS1_9PROT</name>
<dbReference type="Proteomes" id="UP000680714">
    <property type="component" value="Unassembled WGS sequence"/>
</dbReference>
<evidence type="ECO:0000313" key="2">
    <source>
        <dbReference type="EMBL" id="MBR9971198.1"/>
    </source>
</evidence>
<dbReference type="InterPro" id="IPR029032">
    <property type="entry name" value="AhpD-like"/>
</dbReference>
<proteinExistence type="predicted"/>
<gene>
    <name evidence="2" type="ORF">KEC16_05690</name>
</gene>
<protein>
    <submittedName>
        <fullName evidence="2">Carboxymuconolactone decarboxylase family protein</fullName>
    </submittedName>
</protein>
<evidence type="ECO:0000259" key="1">
    <source>
        <dbReference type="Pfam" id="PF02627"/>
    </source>
</evidence>
<dbReference type="Gene3D" id="1.20.1290.10">
    <property type="entry name" value="AhpD-like"/>
    <property type="match status" value="1"/>
</dbReference>
<dbReference type="EMBL" id="JAGTUF010000003">
    <property type="protein sequence ID" value="MBR9971198.1"/>
    <property type="molecule type" value="Genomic_DNA"/>
</dbReference>
<dbReference type="SUPFAM" id="SSF69118">
    <property type="entry name" value="AhpD-like"/>
    <property type="match status" value="1"/>
</dbReference>
<dbReference type="InterPro" id="IPR004675">
    <property type="entry name" value="AhpD_core"/>
</dbReference>
<evidence type="ECO:0000313" key="3">
    <source>
        <dbReference type="Proteomes" id="UP000680714"/>
    </source>
</evidence>
<dbReference type="NCBIfam" id="TIGR00778">
    <property type="entry name" value="ahpD_dom"/>
    <property type="match status" value="1"/>
</dbReference>